<organism evidence="3 4">
    <name type="scientific">Candidatus Berkelbacteria bacterium Licking1014_7</name>
    <dbReference type="NCBI Taxonomy" id="2017147"/>
    <lineage>
        <taxon>Bacteria</taxon>
        <taxon>Candidatus Berkelbacteria</taxon>
    </lineage>
</organism>
<gene>
    <name evidence="3" type="ORF">CEN89_415</name>
</gene>
<dbReference type="EMBL" id="VMGK01000011">
    <property type="protein sequence ID" value="TSC92897.1"/>
    <property type="molecule type" value="Genomic_DNA"/>
</dbReference>
<keyword evidence="2" id="KW-0472">Membrane</keyword>
<evidence type="ECO:0000256" key="1">
    <source>
        <dbReference type="SAM" id="MobiDB-lite"/>
    </source>
</evidence>
<protein>
    <submittedName>
        <fullName evidence="3">Uncharacterized protein</fullName>
    </submittedName>
</protein>
<evidence type="ECO:0000313" key="3">
    <source>
        <dbReference type="EMBL" id="TSC92897.1"/>
    </source>
</evidence>
<sequence>MRKLIFLISILGLLSISGFFIAPINADEFQAQTKYIINEATKTTTPENETVSTFTSIGELINEILKKYAIPIASAGAVMMIAIAGAKYVSSSGSSEAVGEAKELIIGAILGLAVILLAVVFIKSISHPESLKEPTITTSPGGGSDQPPAGSVVGASSEAPKEGTIDVCKNLNFKVFRADTTAELRWTNVIAPDKTDNYTYRVYWSDNNSDWKPPKEINGADQSTTLTVPKDKITYYYIKIYDLIKKDASGNYELGCKSEVMKVAADAAAPAAAESGIGSNRVSGGDSARATKSPATQLKTLTTNTKRVDSWASDATENPSGEYVKIWWAEPDPKNNNISYRIYYTGSPAAGVPLSDNIYYHQTDKSLEYTIKAFDESITTGDKTVARGTAKGEAKSQIDTISNTEQSTKPIIIGFVIKNKQGKLIKNALITDNLSNKSTKTDKYGIAVLSYSTREKNQQHGKAIIDVSYKRLYLMQTWIILNKQIDIINDKVYHLTASE</sequence>
<name>A0A554LJ71_9BACT</name>
<dbReference type="AlphaFoldDB" id="A0A554LJ71"/>
<feature type="transmembrane region" description="Helical" evidence="2">
    <location>
        <begin position="68"/>
        <end position="89"/>
    </location>
</feature>
<evidence type="ECO:0000313" key="4">
    <source>
        <dbReference type="Proteomes" id="UP000315689"/>
    </source>
</evidence>
<evidence type="ECO:0000256" key="2">
    <source>
        <dbReference type="SAM" id="Phobius"/>
    </source>
</evidence>
<dbReference type="Proteomes" id="UP000315689">
    <property type="component" value="Unassembled WGS sequence"/>
</dbReference>
<reference evidence="3 4" key="1">
    <citation type="submission" date="2017-07" db="EMBL/GenBank/DDBJ databases">
        <title>Mechanisms for carbon and nitrogen cycling indicate functional differentiation within the Candidate Phyla Radiation.</title>
        <authorList>
            <person name="Danczak R.E."/>
            <person name="Johnston M.D."/>
            <person name="Kenah C."/>
            <person name="Slattery M."/>
            <person name="Wrighton K.C."/>
            <person name="Wilkins M.J."/>
        </authorList>
    </citation>
    <scope>NUCLEOTIDE SEQUENCE [LARGE SCALE GENOMIC DNA]</scope>
    <source>
        <strain evidence="3">Licking1014_7</strain>
    </source>
</reference>
<keyword evidence="2" id="KW-1133">Transmembrane helix</keyword>
<feature type="compositionally biased region" description="Polar residues" evidence="1">
    <location>
        <begin position="293"/>
        <end position="302"/>
    </location>
</feature>
<comment type="caution">
    <text evidence="3">The sequence shown here is derived from an EMBL/GenBank/DDBJ whole genome shotgun (WGS) entry which is preliminary data.</text>
</comment>
<feature type="region of interest" description="Disordered" evidence="1">
    <location>
        <begin position="274"/>
        <end position="302"/>
    </location>
</feature>
<keyword evidence="2" id="KW-0812">Transmembrane</keyword>
<feature type="transmembrane region" description="Helical" evidence="2">
    <location>
        <begin position="101"/>
        <end position="122"/>
    </location>
</feature>
<proteinExistence type="predicted"/>
<accession>A0A554LJ71</accession>
<feature type="region of interest" description="Disordered" evidence="1">
    <location>
        <begin position="133"/>
        <end position="158"/>
    </location>
</feature>